<evidence type="ECO:0000313" key="3">
    <source>
        <dbReference type="EMBL" id="ATZ59637.1"/>
    </source>
</evidence>
<dbReference type="Proteomes" id="UP000232133">
    <property type="component" value="Chromosome"/>
</dbReference>
<dbReference type="AlphaFoldDB" id="A0A2H4U687"/>
<evidence type="ECO:0000259" key="2">
    <source>
        <dbReference type="Pfam" id="PF16640"/>
    </source>
</evidence>
<dbReference type="Gene3D" id="2.60.40.10">
    <property type="entry name" value="Immunoglobulins"/>
    <property type="match status" value="3"/>
</dbReference>
<evidence type="ECO:0000313" key="4">
    <source>
        <dbReference type="Proteomes" id="UP000232133"/>
    </source>
</evidence>
<dbReference type="Pfam" id="PF16640">
    <property type="entry name" value="Big_3_5"/>
    <property type="match status" value="2"/>
</dbReference>
<keyword evidence="1" id="KW-0472">Membrane</keyword>
<evidence type="ECO:0000256" key="1">
    <source>
        <dbReference type="SAM" id="Phobius"/>
    </source>
</evidence>
<dbReference type="InterPro" id="IPR032109">
    <property type="entry name" value="Big_3_5"/>
</dbReference>
<proteinExistence type="predicted"/>
<keyword evidence="1" id="KW-1133">Transmembrane helix</keyword>
<keyword evidence="1" id="KW-0812">Transmembrane</keyword>
<organism evidence="3 4">
    <name type="scientific">Methanobrevibacter smithii</name>
    <dbReference type="NCBI Taxonomy" id="2173"/>
    <lineage>
        <taxon>Archaea</taxon>
        <taxon>Methanobacteriati</taxon>
        <taxon>Methanobacteriota</taxon>
        <taxon>Methanomada group</taxon>
        <taxon>Methanobacteria</taxon>
        <taxon>Methanobacteriales</taxon>
        <taxon>Methanobacteriaceae</taxon>
        <taxon>Methanobrevibacter</taxon>
    </lineage>
</organism>
<name>A0A2H4U687_METSM</name>
<dbReference type="GeneID" id="35118508"/>
<gene>
    <name evidence="3" type="ORF">BK798_03985</name>
</gene>
<sequence>MNKIKYIILLFILLLLIIPTIVAVDDSIKADSAIIVNASNITVGDIEKITVHVNEDATGVINITVDGKNYSAPIDKGIATFKIDNLASGSYDVSASYDGDENYLPGTNTSSFNVEKPGASASVPVKANEKTKANSTIIVNANNIAMGDSEKITVRVNEDATGSVTITVDGKTYSAPIDKGLTTFKIDNLASGSYDVLASYDGDENYLPGTNTSSFSVGKHNAPISVSAKDVKEGENAVVHVILPAGATGSVKVTVYDKSYTNQLIDGKTTVTVPDLAKGSYIVNVNYSGDDNYLANSTQVPLSVGKKAVEPPAIENNTDENLNDIGLDASTGLPIAILAIALIIIVAVVIVKRK</sequence>
<dbReference type="EMBL" id="CP017803">
    <property type="protein sequence ID" value="ATZ59637.1"/>
    <property type="molecule type" value="Genomic_DNA"/>
</dbReference>
<feature type="transmembrane region" description="Helical" evidence="1">
    <location>
        <begin position="332"/>
        <end position="351"/>
    </location>
</feature>
<accession>A0A2H4U687</accession>
<reference evidence="3 4" key="1">
    <citation type="submission" date="2016-10" db="EMBL/GenBank/DDBJ databases">
        <authorList>
            <person name="Varghese N."/>
        </authorList>
    </citation>
    <scope>NUCLEOTIDE SEQUENCE [LARGE SCALE GENOMIC DNA]</scope>
    <source>
        <strain evidence="3 4">KB11</strain>
    </source>
</reference>
<protein>
    <submittedName>
        <fullName evidence="3">Adhesin</fullName>
    </submittedName>
</protein>
<feature type="domain" description="Bacterial Ig-like" evidence="2">
    <location>
        <begin position="141"/>
        <end position="217"/>
    </location>
</feature>
<dbReference type="RefSeq" id="WP_100815415.1">
    <property type="nucleotide sequence ID" value="NZ_CP017803.1"/>
</dbReference>
<dbReference type="InterPro" id="IPR013783">
    <property type="entry name" value="Ig-like_fold"/>
</dbReference>
<feature type="domain" description="Bacterial Ig-like" evidence="2">
    <location>
        <begin position="38"/>
        <end position="114"/>
    </location>
</feature>